<dbReference type="EMBL" id="JAWDGP010006450">
    <property type="protein sequence ID" value="KAK3741032.1"/>
    <property type="molecule type" value="Genomic_DNA"/>
</dbReference>
<gene>
    <name evidence="1" type="ORF">RRG08_005722</name>
</gene>
<protein>
    <submittedName>
        <fullName evidence="1">Uncharacterized protein</fullName>
    </submittedName>
</protein>
<dbReference type="Proteomes" id="UP001283361">
    <property type="component" value="Unassembled WGS sequence"/>
</dbReference>
<keyword evidence="2" id="KW-1185">Reference proteome</keyword>
<dbReference type="AlphaFoldDB" id="A0AAE1CWK4"/>
<reference evidence="1" key="1">
    <citation type="journal article" date="2023" name="G3 (Bethesda)">
        <title>A reference genome for the long-term kleptoplast-retaining sea slug Elysia crispata morphotype clarki.</title>
        <authorList>
            <person name="Eastman K.E."/>
            <person name="Pendleton A.L."/>
            <person name="Shaikh M.A."/>
            <person name="Suttiyut T."/>
            <person name="Ogas R."/>
            <person name="Tomko P."/>
            <person name="Gavelis G."/>
            <person name="Widhalm J.R."/>
            <person name="Wisecaver J.H."/>
        </authorList>
    </citation>
    <scope>NUCLEOTIDE SEQUENCE</scope>
    <source>
        <strain evidence="1">ECLA1</strain>
    </source>
</reference>
<organism evidence="1 2">
    <name type="scientific">Elysia crispata</name>
    <name type="common">lettuce slug</name>
    <dbReference type="NCBI Taxonomy" id="231223"/>
    <lineage>
        <taxon>Eukaryota</taxon>
        <taxon>Metazoa</taxon>
        <taxon>Spiralia</taxon>
        <taxon>Lophotrochozoa</taxon>
        <taxon>Mollusca</taxon>
        <taxon>Gastropoda</taxon>
        <taxon>Heterobranchia</taxon>
        <taxon>Euthyneura</taxon>
        <taxon>Panpulmonata</taxon>
        <taxon>Sacoglossa</taxon>
        <taxon>Placobranchoidea</taxon>
        <taxon>Plakobranchidae</taxon>
        <taxon>Elysia</taxon>
    </lineage>
</organism>
<accession>A0AAE1CWK4</accession>
<evidence type="ECO:0000313" key="2">
    <source>
        <dbReference type="Proteomes" id="UP001283361"/>
    </source>
</evidence>
<evidence type="ECO:0000313" key="1">
    <source>
        <dbReference type="EMBL" id="KAK3741032.1"/>
    </source>
</evidence>
<name>A0AAE1CWK4_9GAST</name>
<comment type="caution">
    <text evidence="1">The sequence shown here is derived from an EMBL/GenBank/DDBJ whole genome shotgun (WGS) entry which is preliminary data.</text>
</comment>
<proteinExistence type="predicted"/>
<sequence>MKDDCDNLESRMGPRKGIQELLRSGEALKRKEGLPGFPAMSAASQWTESYSSISIRVGIDPKNRAFHQKPELLASKWQA</sequence>